<reference evidence="1 2" key="1">
    <citation type="journal article" date="2014" name="PLoS Genet.">
        <title>Phylogenetically driven sequencing of extremely halophilic archaea reveals strategies for static and dynamic osmo-response.</title>
        <authorList>
            <person name="Becker E.A."/>
            <person name="Seitzer P.M."/>
            <person name="Tritt A."/>
            <person name="Larsen D."/>
            <person name="Krusor M."/>
            <person name="Yao A.I."/>
            <person name="Wu D."/>
            <person name="Madern D."/>
            <person name="Eisen J.A."/>
            <person name="Darling A.E."/>
            <person name="Facciotti M.T."/>
        </authorList>
    </citation>
    <scope>NUCLEOTIDE SEQUENCE [LARGE SCALE GENOMIC DNA]</scope>
    <source>
        <strain evidence="1 2">ATCC 700873</strain>
    </source>
</reference>
<gene>
    <name evidence="1" type="ORF">C467_00337</name>
</gene>
<organism evidence="1 2">
    <name type="scientific">Halorubrum hochstenium ATCC 700873</name>
    <dbReference type="NCBI Taxonomy" id="1227481"/>
    <lineage>
        <taxon>Archaea</taxon>
        <taxon>Methanobacteriati</taxon>
        <taxon>Methanobacteriota</taxon>
        <taxon>Stenosarchaea group</taxon>
        <taxon>Halobacteria</taxon>
        <taxon>Halobacteriales</taxon>
        <taxon>Haloferacaceae</taxon>
        <taxon>Halorubrum</taxon>
    </lineage>
</organism>
<protein>
    <submittedName>
        <fullName evidence="1">Uncharacterized protein</fullName>
    </submittedName>
</protein>
<dbReference type="EMBL" id="AOJO01000003">
    <property type="protein sequence ID" value="ELZ62266.1"/>
    <property type="molecule type" value="Genomic_DNA"/>
</dbReference>
<accession>M0FQD3</accession>
<evidence type="ECO:0000313" key="2">
    <source>
        <dbReference type="Proteomes" id="UP000011689"/>
    </source>
</evidence>
<keyword evidence="2" id="KW-1185">Reference proteome</keyword>
<dbReference type="GeneID" id="72715107"/>
<dbReference type="AlphaFoldDB" id="M0FQD3"/>
<comment type="caution">
    <text evidence="1">The sequence shown here is derived from an EMBL/GenBank/DDBJ whole genome shotgun (WGS) entry which is preliminary data.</text>
</comment>
<dbReference type="RefSeq" id="WP_008580628.1">
    <property type="nucleotide sequence ID" value="NZ_AOJO01000003.1"/>
</dbReference>
<dbReference type="Proteomes" id="UP000011689">
    <property type="component" value="Unassembled WGS sequence"/>
</dbReference>
<proteinExistence type="predicted"/>
<name>M0FQD3_9EURY</name>
<sequence length="104" mass="11410">MQLQEAGDDRARLYIPAELRDTLNLTDFEEVSVRLTCEHGRPVAFITPVADDDEADGVVRSLTVKSNGQVQLDFPRQVAVAAGLLNSELALVERDGYLVLGPEE</sequence>
<evidence type="ECO:0000313" key="1">
    <source>
        <dbReference type="EMBL" id="ELZ62266.1"/>
    </source>
</evidence>